<organism evidence="5 6">
    <name type="scientific">Steinernema glaseri</name>
    <dbReference type="NCBI Taxonomy" id="37863"/>
    <lineage>
        <taxon>Eukaryota</taxon>
        <taxon>Metazoa</taxon>
        <taxon>Ecdysozoa</taxon>
        <taxon>Nematoda</taxon>
        <taxon>Chromadorea</taxon>
        <taxon>Rhabditida</taxon>
        <taxon>Tylenchina</taxon>
        <taxon>Panagrolaimomorpha</taxon>
        <taxon>Strongyloidoidea</taxon>
        <taxon>Steinernematidae</taxon>
        <taxon>Steinernema</taxon>
    </lineage>
</organism>
<evidence type="ECO:0000256" key="2">
    <source>
        <dbReference type="ARBA" id="ARBA00022737"/>
    </source>
</evidence>
<feature type="compositionally biased region" description="Polar residues" evidence="4">
    <location>
        <begin position="557"/>
        <end position="578"/>
    </location>
</feature>
<dbReference type="InterPro" id="IPR015943">
    <property type="entry name" value="WD40/YVTN_repeat-like_dom_sf"/>
</dbReference>
<name>A0A1I7YSU3_9BILA</name>
<evidence type="ECO:0000256" key="3">
    <source>
        <dbReference type="PROSITE-ProRule" id="PRU00221"/>
    </source>
</evidence>
<dbReference type="InterPro" id="IPR051362">
    <property type="entry name" value="WD_repeat_creC_regulators"/>
</dbReference>
<sequence>MMQQPNCGTNISNCVEACAAPNKDEVKSQFVTREGLYKMMTLAEYSRPNRTQMAQTPGTQNVGSGPVRVSFVRVLSSRTVSPCREALEEQATSSGVDSTYSSSENVPVDRICFNIGRELYVYDYNNTNNAADLTKPVDKRVYKGTFPTCHDFNQETASSTSCSLIIGFSAGQIQLIDPFQKEFQPLSRLFNEERVIDKSPVTCLKWVPGQVNSFVASHASGNMYIYNEEHTCLPTPPNYTVLKQGDGYTVYGTKSKTPRNPVQRWSIGEGPLNQFSFCSESDSRLLATVSHDGFLRVFDFASMELLCFMKSYFGGLLCLAWSPDQKYIVTGGEDDLITVYSVDAKKVVCRGQGHKSWVSHVAFDPYTSSYFGPDGTLVTGASVGVSHGALVNGVVNDLGSEDDLQHSAPSTRFLKGSVSPSFLPRQLSNGEHRMNSCMGGGSAVNLRMAGVAASSSAGEFNGAAGMPGTTAGILLRSTKQDSVSSNSLLCCSGSVAHLYGGVSYRIGSVGHDTQLCLWDLTEDVLLRSVGGNVSARARNSTIINVGGAASGELLGTPSDSVQTPSTSTSTADAMNSGTLPDHKGKKSKKFHKRGFSFGAKFSTGSHESRWGRSAGGGSSWGAGNSAMQEKQRREERIAQMLGSAACPRMNQVPVIEPLICKRVAQERLTEINFRETCLVTACQEGLVCTWARPPNRIPTHVPNASVRNIFNRYSYN</sequence>
<dbReference type="PANTHER" id="PTHR14107:SF16">
    <property type="entry name" value="AT02583P"/>
    <property type="match status" value="1"/>
</dbReference>
<dbReference type="Proteomes" id="UP000095287">
    <property type="component" value="Unplaced"/>
</dbReference>
<dbReference type="PROSITE" id="PS50082">
    <property type="entry name" value="WD_REPEATS_2"/>
    <property type="match status" value="1"/>
</dbReference>
<dbReference type="InterPro" id="IPR001680">
    <property type="entry name" value="WD40_rpt"/>
</dbReference>
<dbReference type="InterPro" id="IPR036322">
    <property type="entry name" value="WD40_repeat_dom_sf"/>
</dbReference>
<dbReference type="SMART" id="SM00320">
    <property type="entry name" value="WD40"/>
    <property type="match status" value="4"/>
</dbReference>
<accession>A0A1I7YSU3</accession>
<protein>
    <submittedName>
        <fullName evidence="6">WD_REPEATS_REGION domain-containing protein</fullName>
    </submittedName>
</protein>
<dbReference type="WBParaSite" id="L893_g19381.t1">
    <property type="protein sequence ID" value="L893_g19381.t1"/>
    <property type="gene ID" value="L893_g19381"/>
</dbReference>
<evidence type="ECO:0000313" key="5">
    <source>
        <dbReference type="Proteomes" id="UP000095287"/>
    </source>
</evidence>
<keyword evidence="5" id="KW-1185">Reference proteome</keyword>
<feature type="region of interest" description="Disordered" evidence="4">
    <location>
        <begin position="553"/>
        <end position="588"/>
    </location>
</feature>
<evidence type="ECO:0000313" key="6">
    <source>
        <dbReference type="WBParaSite" id="L893_g19381.t1"/>
    </source>
</evidence>
<dbReference type="AlphaFoldDB" id="A0A1I7YSU3"/>
<feature type="repeat" description="WD" evidence="3">
    <location>
        <begin position="309"/>
        <end position="350"/>
    </location>
</feature>
<dbReference type="Gene3D" id="2.130.10.10">
    <property type="entry name" value="YVTN repeat-like/Quinoprotein amine dehydrogenase"/>
    <property type="match status" value="2"/>
</dbReference>
<proteinExistence type="predicted"/>
<dbReference type="PANTHER" id="PTHR14107">
    <property type="entry name" value="WD REPEAT PROTEIN"/>
    <property type="match status" value="1"/>
</dbReference>
<evidence type="ECO:0000256" key="1">
    <source>
        <dbReference type="ARBA" id="ARBA00022574"/>
    </source>
</evidence>
<reference evidence="6" key="1">
    <citation type="submission" date="2016-11" db="UniProtKB">
        <authorList>
            <consortium name="WormBaseParasite"/>
        </authorList>
    </citation>
    <scope>IDENTIFICATION</scope>
</reference>
<dbReference type="Pfam" id="PF00400">
    <property type="entry name" value="WD40"/>
    <property type="match status" value="1"/>
</dbReference>
<feature type="region of interest" description="Disordered" evidence="4">
    <location>
        <begin position="602"/>
        <end position="633"/>
    </location>
</feature>
<keyword evidence="1 3" id="KW-0853">WD repeat</keyword>
<evidence type="ECO:0000256" key="4">
    <source>
        <dbReference type="SAM" id="MobiDB-lite"/>
    </source>
</evidence>
<dbReference type="SUPFAM" id="SSF50978">
    <property type="entry name" value="WD40 repeat-like"/>
    <property type="match status" value="1"/>
</dbReference>
<keyword evidence="2" id="KW-0677">Repeat</keyword>